<dbReference type="PANTHER" id="PTHR42736">
    <property type="entry name" value="PROTEIN-GLUTAMINE GAMMA-GLUTAMYLTRANSFERASE"/>
    <property type="match status" value="1"/>
</dbReference>
<evidence type="ECO:0000259" key="3">
    <source>
        <dbReference type="SMART" id="SM00460"/>
    </source>
</evidence>
<feature type="domain" description="Transglutaminase-like" evidence="3">
    <location>
        <begin position="479"/>
        <end position="550"/>
    </location>
</feature>
<proteinExistence type="predicted"/>
<dbReference type="InterPro" id="IPR021878">
    <property type="entry name" value="TgpA_N"/>
</dbReference>
<dbReference type="AlphaFoldDB" id="A0A021VSV8"/>
<dbReference type="InterPro" id="IPR052901">
    <property type="entry name" value="Bact_TGase-like"/>
</dbReference>
<gene>
    <name evidence="4" type="ORF">N866_13920</name>
</gene>
<evidence type="ECO:0000313" key="5">
    <source>
        <dbReference type="Proteomes" id="UP000019753"/>
    </source>
</evidence>
<dbReference type="SMART" id="SM00460">
    <property type="entry name" value="TGc"/>
    <property type="match status" value="1"/>
</dbReference>
<comment type="caution">
    <text evidence="4">The sequence shown here is derived from an EMBL/GenBank/DDBJ whole genome shotgun (WGS) entry which is preliminary data.</text>
</comment>
<feature type="transmembrane region" description="Helical" evidence="2">
    <location>
        <begin position="182"/>
        <end position="200"/>
    </location>
</feature>
<dbReference type="OrthoDB" id="3651060at2"/>
<feature type="region of interest" description="Disordered" evidence="1">
    <location>
        <begin position="543"/>
        <end position="602"/>
    </location>
</feature>
<dbReference type="Proteomes" id="UP000019753">
    <property type="component" value="Unassembled WGS sequence"/>
</dbReference>
<feature type="compositionally biased region" description="Basic and acidic residues" evidence="1">
    <location>
        <begin position="551"/>
        <end position="560"/>
    </location>
</feature>
<keyword evidence="2" id="KW-1133">Transmembrane helix</keyword>
<feature type="transmembrane region" description="Helical" evidence="2">
    <location>
        <begin position="610"/>
        <end position="634"/>
    </location>
</feature>
<keyword evidence="2" id="KW-0472">Membrane</keyword>
<feature type="region of interest" description="Disordered" evidence="1">
    <location>
        <begin position="692"/>
        <end position="714"/>
    </location>
</feature>
<feature type="transmembrane region" description="Helical" evidence="2">
    <location>
        <begin position="158"/>
        <end position="176"/>
    </location>
</feature>
<organism evidence="4 5">
    <name type="scientific">Actinotalea ferrariae CF5-4</name>
    <dbReference type="NCBI Taxonomy" id="948458"/>
    <lineage>
        <taxon>Bacteria</taxon>
        <taxon>Bacillati</taxon>
        <taxon>Actinomycetota</taxon>
        <taxon>Actinomycetes</taxon>
        <taxon>Micrococcales</taxon>
        <taxon>Cellulomonadaceae</taxon>
        <taxon>Actinotalea</taxon>
    </lineage>
</organism>
<dbReference type="SUPFAM" id="SSF54001">
    <property type="entry name" value="Cysteine proteinases"/>
    <property type="match status" value="1"/>
</dbReference>
<keyword evidence="2" id="KW-0812">Transmembrane</keyword>
<name>A0A021VSV8_9CELL</name>
<dbReference type="Gene3D" id="3.10.620.30">
    <property type="match status" value="1"/>
</dbReference>
<reference evidence="4 5" key="1">
    <citation type="submission" date="2014-01" db="EMBL/GenBank/DDBJ databases">
        <title>Actinotalea ferrariae CF5-4.</title>
        <authorList>
            <person name="Chen F."/>
            <person name="Li Y."/>
            <person name="Wang G."/>
        </authorList>
    </citation>
    <scope>NUCLEOTIDE SEQUENCE [LARGE SCALE GENOMIC DNA]</scope>
    <source>
        <strain evidence="4 5">CF5-4</strain>
    </source>
</reference>
<dbReference type="Pfam" id="PF01841">
    <property type="entry name" value="Transglut_core"/>
    <property type="match status" value="1"/>
</dbReference>
<evidence type="ECO:0000256" key="1">
    <source>
        <dbReference type="SAM" id="MobiDB-lite"/>
    </source>
</evidence>
<dbReference type="InterPro" id="IPR002931">
    <property type="entry name" value="Transglutaminase-like"/>
</dbReference>
<dbReference type="InterPro" id="IPR038765">
    <property type="entry name" value="Papain-like_cys_pep_sf"/>
</dbReference>
<feature type="transmembrane region" description="Helical" evidence="2">
    <location>
        <begin position="20"/>
        <end position="39"/>
    </location>
</feature>
<evidence type="ECO:0000313" key="4">
    <source>
        <dbReference type="EMBL" id="EYR64241.1"/>
    </source>
</evidence>
<keyword evidence="5" id="KW-1185">Reference proteome</keyword>
<protein>
    <submittedName>
        <fullName evidence="4">Transglutaminase</fullName>
    </submittedName>
</protein>
<accession>A0A021VSV8</accession>
<feature type="transmembrane region" description="Helical" evidence="2">
    <location>
        <begin position="45"/>
        <end position="66"/>
    </location>
</feature>
<dbReference type="PANTHER" id="PTHR42736:SF1">
    <property type="entry name" value="PROTEIN-GLUTAMINE GAMMA-GLUTAMYLTRANSFERASE"/>
    <property type="match status" value="1"/>
</dbReference>
<dbReference type="RefSeq" id="WP_034223977.1">
    <property type="nucleotide sequence ID" value="NZ_AXCW01000040.1"/>
</dbReference>
<feature type="transmembrane region" description="Helical" evidence="2">
    <location>
        <begin position="73"/>
        <end position="100"/>
    </location>
</feature>
<feature type="transmembrane region" description="Helical" evidence="2">
    <location>
        <begin position="133"/>
        <end position="151"/>
    </location>
</feature>
<evidence type="ECO:0000256" key="2">
    <source>
        <dbReference type="SAM" id="Phobius"/>
    </source>
</evidence>
<dbReference type="EMBL" id="AXCW01000040">
    <property type="protein sequence ID" value="EYR64241.1"/>
    <property type="molecule type" value="Genomic_DNA"/>
</dbReference>
<feature type="compositionally biased region" description="Pro residues" evidence="1">
    <location>
        <begin position="572"/>
        <end position="584"/>
    </location>
</feature>
<sequence length="788" mass="82261">MTAPVVVAPTQVRAPRSRPLVDAAVLGVAQALVLLPLVPVYGWRAALPAVVGGAFAGTVLAVVAAARRWGGPVTAALAVAGYLLIGPALAAPTVALWGWLPTPAAVATLLRGAITVWREVLTLDPSLGGSGNLLAAPFLLAYGGSVVAVSLARRLDPLAGAGAAVVPLVTLVPALLLGTAETVQPVPAGTALAVGLLAWVAWRRGSLAPRRVVAVGVLVAVAVAGGAVVGPVVGQDRPRFVLRDEIVPPFDPRDQASPLSSFRRFVKDWRETDLVTVRGLPEGAGVRIATMDAFDGVVWDVAGAEAAEGSGRFRRVGESIQATERGERVTVEVEVHTLPGVWLPTVGYAERIEVTGPDALELASTLRYNDATGTAVLTDGVPDGTRFTAQVVVPPALAAEELGAAGVGAVRLPEPRAVPEGVPLLAGEIAGTASTPALVAEALAAGLRERGWFSHGLVESGDHPSLSGHGADRLTTLLTGDLMVGDGEQYASAMALMAREMGLPSRVVLGLVPDEEQAGAEEVTLSGDDVEAWVEIAFDGHGWVAFDPTPDESKTPREDTPEQEAQPQPQVRQPPPPPPDPVTPPDDDTEQPRTDAPPEPPAVAGDLRPFLVALAVVVVPALVLLGPFLLVALLKARRRARRRTAGAPVERVVGGWEELLDQARDLRRPAPERATRRETAVHLASVFAPVAVGPPSGATTERPADRAGRRGRRPGVAGAVAGLATRADAVVFGPGEPTPEQVEAYWQQVDAAVRSLQEAVPARQRLRARWSTASLRSRRRERRAARRG</sequence>
<feature type="transmembrane region" description="Helical" evidence="2">
    <location>
        <begin position="212"/>
        <end position="233"/>
    </location>
</feature>
<dbReference type="Pfam" id="PF11992">
    <property type="entry name" value="TgpA_N"/>
    <property type="match status" value="1"/>
</dbReference>